<comment type="caution">
    <text evidence="1">The sequence shown here is derived from an EMBL/GenBank/DDBJ whole genome shotgun (WGS) entry which is preliminary data.</text>
</comment>
<dbReference type="AlphaFoldDB" id="A0A4U8USJ0"/>
<name>A0A4U8USJ0_STECR</name>
<gene>
    <name evidence="1" type="ORF">L596_003212</name>
</gene>
<dbReference type="Proteomes" id="UP000298663">
    <property type="component" value="Unassembled WGS sequence"/>
</dbReference>
<reference evidence="1 2" key="1">
    <citation type="journal article" date="2015" name="Genome Biol.">
        <title>Comparative genomics of Steinernema reveals deeply conserved gene regulatory networks.</title>
        <authorList>
            <person name="Dillman A.R."/>
            <person name="Macchietto M."/>
            <person name="Porter C.F."/>
            <person name="Rogers A."/>
            <person name="Williams B."/>
            <person name="Antoshechkin I."/>
            <person name="Lee M.M."/>
            <person name="Goodwin Z."/>
            <person name="Lu X."/>
            <person name="Lewis E.E."/>
            <person name="Goodrich-Blair H."/>
            <person name="Stock S.P."/>
            <person name="Adams B.J."/>
            <person name="Sternberg P.W."/>
            <person name="Mortazavi A."/>
        </authorList>
    </citation>
    <scope>NUCLEOTIDE SEQUENCE [LARGE SCALE GENOMIC DNA]</scope>
    <source>
        <strain evidence="1 2">ALL</strain>
    </source>
</reference>
<organism evidence="1 2">
    <name type="scientific">Steinernema carpocapsae</name>
    <name type="common">Entomopathogenic nematode</name>
    <dbReference type="NCBI Taxonomy" id="34508"/>
    <lineage>
        <taxon>Eukaryota</taxon>
        <taxon>Metazoa</taxon>
        <taxon>Ecdysozoa</taxon>
        <taxon>Nematoda</taxon>
        <taxon>Chromadorea</taxon>
        <taxon>Rhabditida</taxon>
        <taxon>Tylenchina</taxon>
        <taxon>Panagrolaimomorpha</taxon>
        <taxon>Strongyloidoidea</taxon>
        <taxon>Steinernematidae</taxon>
        <taxon>Steinernema</taxon>
    </lineage>
</organism>
<reference evidence="1 2" key="2">
    <citation type="journal article" date="2019" name="G3 (Bethesda)">
        <title>Hybrid Assembly of the Genome of the Entomopathogenic Nematode Steinernema carpocapsae Identifies the X-Chromosome.</title>
        <authorList>
            <person name="Serra L."/>
            <person name="Macchietto M."/>
            <person name="Macias-Munoz A."/>
            <person name="McGill C.J."/>
            <person name="Rodriguez I.M."/>
            <person name="Rodriguez B."/>
            <person name="Murad R."/>
            <person name="Mortazavi A."/>
        </authorList>
    </citation>
    <scope>NUCLEOTIDE SEQUENCE [LARGE SCALE GENOMIC DNA]</scope>
    <source>
        <strain evidence="1 2">ALL</strain>
    </source>
</reference>
<keyword evidence="2" id="KW-1185">Reference proteome</keyword>
<evidence type="ECO:0000313" key="1">
    <source>
        <dbReference type="EMBL" id="TMS35924.1"/>
    </source>
</evidence>
<accession>A0A4U8USJ0</accession>
<proteinExistence type="predicted"/>
<protein>
    <submittedName>
        <fullName evidence="1">Uncharacterized protein</fullName>
    </submittedName>
</protein>
<evidence type="ECO:0000313" key="2">
    <source>
        <dbReference type="Proteomes" id="UP000298663"/>
    </source>
</evidence>
<sequence>MEFAQNQSKCSQCKRISSKVDTTLQSAKFFGSTWLVFGPSNVVQHTSRFNAESLLDSVQNASCPILRYSTFSVCLQTWLAVSLKLPPRPKSSHCH</sequence>
<dbReference type="EMBL" id="AZBU02000001">
    <property type="protein sequence ID" value="TMS35924.1"/>
    <property type="molecule type" value="Genomic_DNA"/>
</dbReference>